<evidence type="ECO:0000313" key="7">
    <source>
        <dbReference type="Proteomes" id="UP000638648"/>
    </source>
</evidence>
<accession>A0A927MNE7</accession>
<dbReference type="PROSITE" id="PS50893">
    <property type="entry name" value="ABC_TRANSPORTER_2"/>
    <property type="match status" value="1"/>
</dbReference>
<evidence type="ECO:0000256" key="4">
    <source>
        <dbReference type="SAM" id="MobiDB-lite"/>
    </source>
</evidence>
<keyword evidence="7" id="KW-1185">Reference proteome</keyword>
<protein>
    <submittedName>
        <fullName evidence="6">Iron complex transport system ATP-binding protein</fullName>
    </submittedName>
</protein>
<dbReference type="InterPro" id="IPR027417">
    <property type="entry name" value="P-loop_NTPase"/>
</dbReference>
<dbReference type="SUPFAM" id="SSF52540">
    <property type="entry name" value="P-loop containing nucleoside triphosphate hydrolases"/>
    <property type="match status" value="1"/>
</dbReference>
<keyword evidence="3 6" id="KW-0067">ATP-binding</keyword>
<dbReference type="PANTHER" id="PTHR42794:SF2">
    <property type="entry name" value="ABC TRANSPORTER ATP-BINDING PROTEIN"/>
    <property type="match status" value="1"/>
</dbReference>
<organism evidence="6 7">
    <name type="scientific">Actinopolymorpha pittospori</name>
    <dbReference type="NCBI Taxonomy" id="648752"/>
    <lineage>
        <taxon>Bacteria</taxon>
        <taxon>Bacillati</taxon>
        <taxon>Actinomycetota</taxon>
        <taxon>Actinomycetes</taxon>
        <taxon>Propionibacteriales</taxon>
        <taxon>Actinopolymorphaceae</taxon>
        <taxon>Actinopolymorpha</taxon>
    </lineage>
</organism>
<dbReference type="Gene3D" id="3.40.50.300">
    <property type="entry name" value="P-loop containing nucleotide triphosphate hydrolases"/>
    <property type="match status" value="1"/>
</dbReference>
<reference evidence="6" key="1">
    <citation type="submission" date="2020-10" db="EMBL/GenBank/DDBJ databases">
        <title>Sequencing the genomes of 1000 actinobacteria strains.</title>
        <authorList>
            <person name="Klenk H.-P."/>
        </authorList>
    </citation>
    <scope>NUCLEOTIDE SEQUENCE</scope>
    <source>
        <strain evidence="6">DSM 45354</strain>
    </source>
</reference>
<evidence type="ECO:0000256" key="1">
    <source>
        <dbReference type="ARBA" id="ARBA00022448"/>
    </source>
</evidence>
<dbReference type="InterPro" id="IPR003593">
    <property type="entry name" value="AAA+_ATPase"/>
</dbReference>
<dbReference type="PROSITE" id="PS00211">
    <property type="entry name" value="ABC_TRANSPORTER_1"/>
    <property type="match status" value="1"/>
</dbReference>
<dbReference type="InterPro" id="IPR017871">
    <property type="entry name" value="ABC_transporter-like_CS"/>
</dbReference>
<dbReference type="GO" id="GO:0005524">
    <property type="term" value="F:ATP binding"/>
    <property type="evidence" value="ECO:0007669"/>
    <property type="project" value="UniProtKB-KW"/>
</dbReference>
<dbReference type="EMBL" id="JADBEM010000001">
    <property type="protein sequence ID" value="MBE1603906.1"/>
    <property type="molecule type" value="Genomic_DNA"/>
</dbReference>
<dbReference type="FunFam" id="3.40.50.300:FF:000134">
    <property type="entry name" value="Iron-enterobactin ABC transporter ATP-binding protein"/>
    <property type="match status" value="1"/>
</dbReference>
<dbReference type="Proteomes" id="UP000638648">
    <property type="component" value="Unassembled WGS sequence"/>
</dbReference>
<dbReference type="CDD" id="cd03214">
    <property type="entry name" value="ABC_Iron-Siderophores_B12_Hemin"/>
    <property type="match status" value="1"/>
</dbReference>
<sequence>MKLSLAGVSVEIDSVPIVTGADLDVAKGEKVGLVGPNGSGKTTLLRAIYRSLRLVRGTVLLDGQDVSSLRQREVARRSALVAQETASDFDFSVEDVVALGRAPYQRAFDRESAADRQAIAEGLERVGMASYRIRAFATLSGGEKQRVLLARALAQETDLLLLDEPTNHLDVNAALDLLELVRRLDLSTLCVLHDLNLAAAYCDRVCVLQAGRVVAIGPPADVLTESLIHDVFSVHAHRLTHPSTGRLLLAFSAGEGRRAPDETGVDSGTPQTEPPDEPRPERAAASLGETSRSPSTT</sequence>
<dbReference type="PANTHER" id="PTHR42794">
    <property type="entry name" value="HEMIN IMPORT ATP-BINDING PROTEIN HMUV"/>
    <property type="match status" value="1"/>
</dbReference>
<dbReference type="GO" id="GO:0016887">
    <property type="term" value="F:ATP hydrolysis activity"/>
    <property type="evidence" value="ECO:0007669"/>
    <property type="project" value="InterPro"/>
</dbReference>
<feature type="compositionally biased region" description="Polar residues" evidence="4">
    <location>
        <begin position="288"/>
        <end position="297"/>
    </location>
</feature>
<evidence type="ECO:0000259" key="5">
    <source>
        <dbReference type="PROSITE" id="PS50893"/>
    </source>
</evidence>
<feature type="region of interest" description="Disordered" evidence="4">
    <location>
        <begin position="256"/>
        <end position="297"/>
    </location>
</feature>
<name>A0A927MNE7_9ACTN</name>
<dbReference type="SMART" id="SM00382">
    <property type="entry name" value="AAA"/>
    <property type="match status" value="1"/>
</dbReference>
<dbReference type="InterPro" id="IPR003439">
    <property type="entry name" value="ABC_transporter-like_ATP-bd"/>
</dbReference>
<dbReference type="AlphaFoldDB" id="A0A927MNE7"/>
<dbReference type="Pfam" id="PF00005">
    <property type="entry name" value="ABC_tran"/>
    <property type="match status" value="1"/>
</dbReference>
<evidence type="ECO:0000256" key="2">
    <source>
        <dbReference type="ARBA" id="ARBA00022741"/>
    </source>
</evidence>
<evidence type="ECO:0000313" key="6">
    <source>
        <dbReference type="EMBL" id="MBE1603906.1"/>
    </source>
</evidence>
<comment type="caution">
    <text evidence="6">The sequence shown here is derived from an EMBL/GenBank/DDBJ whole genome shotgun (WGS) entry which is preliminary data.</text>
</comment>
<dbReference type="RefSeq" id="WP_192748604.1">
    <property type="nucleotide sequence ID" value="NZ_BAABJL010000073.1"/>
</dbReference>
<proteinExistence type="predicted"/>
<keyword evidence="1" id="KW-0813">Transport</keyword>
<gene>
    <name evidence="6" type="ORF">HEB94_000754</name>
</gene>
<keyword evidence="2" id="KW-0547">Nucleotide-binding</keyword>
<evidence type="ECO:0000256" key="3">
    <source>
        <dbReference type="ARBA" id="ARBA00022840"/>
    </source>
</evidence>
<feature type="domain" description="ABC transporter" evidence="5">
    <location>
        <begin position="3"/>
        <end position="235"/>
    </location>
</feature>